<feature type="transmembrane region" description="Helical" evidence="2">
    <location>
        <begin position="567"/>
        <end position="585"/>
    </location>
</feature>
<dbReference type="Gene3D" id="1.20.1250.20">
    <property type="entry name" value="MFS general substrate transporter like domains"/>
    <property type="match status" value="2"/>
</dbReference>
<evidence type="ECO:0000313" key="4">
    <source>
        <dbReference type="Proteomes" id="UP000410492"/>
    </source>
</evidence>
<reference evidence="3 4" key="1">
    <citation type="submission" date="2019-01" db="EMBL/GenBank/DDBJ databases">
        <authorList>
            <person name="Sayadi A."/>
        </authorList>
    </citation>
    <scope>NUCLEOTIDE SEQUENCE [LARGE SCALE GENOMIC DNA]</scope>
</reference>
<name>A0A653CL86_CALMS</name>
<feature type="region of interest" description="Disordered" evidence="1">
    <location>
        <begin position="290"/>
        <end position="333"/>
    </location>
</feature>
<dbReference type="PANTHER" id="PTHR11360:SF238">
    <property type="entry name" value="SD10469P"/>
    <property type="match status" value="1"/>
</dbReference>
<feature type="transmembrane region" description="Helical" evidence="2">
    <location>
        <begin position="47"/>
        <end position="75"/>
    </location>
</feature>
<dbReference type="AlphaFoldDB" id="A0A653CL86"/>
<dbReference type="Proteomes" id="UP000410492">
    <property type="component" value="Unassembled WGS sequence"/>
</dbReference>
<dbReference type="PANTHER" id="PTHR11360">
    <property type="entry name" value="MONOCARBOXYLATE TRANSPORTER"/>
    <property type="match status" value="1"/>
</dbReference>
<feature type="compositionally biased region" description="Basic and acidic residues" evidence="1">
    <location>
        <begin position="320"/>
        <end position="330"/>
    </location>
</feature>
<feature type="transmembrane region" description="Helical" evidence="2">
    <location>
        <begin position="441"/>
        <end position="462"/>
    </location>
</feature>
<feature type="transmembrane region" description="Helical" evidence="2">
    <location>
        <begin position="503"/>
        <end position="521"/>
    </location>
</feature>
<feature type="transmembrane region" description="Helical" evidence="2">
    <location>
        <begin position="533"/>
        <end position="555"/>
    </location>
</feature>
<feature type="transmembrane region" description="Helical" evidence="2">
    <location>
        <begin position="87"/>
        <end position="106"/>
    </location>
</feature>
<keyword evidence="4" id="KW-1185">Reference proteome</keyword>
<feature type="transmembrane region" description="Helical" evidence="2">
    <location>
        <begin position="142"/>
        <end position="168"/>
    </location>
</feature>
<organism evidence="3 4">
    <name type="scientific">Callosobruchus maculatus</name>
    <name type="common">Southern cowpea weevil</name>
    <name type="synonym">Pulse bruchid</name>
    <dbReference type="NCBI Taxonomy" id="64391"/>
    <lineage>
        <taxon>Eukaryota</taxon>
        <taxon>Metazoa</taxon>
        <taxon>Ecdysozoa</taxon>
        <taxon>Arthropoda</taxon>
        <taxon>Hexapoda</taxon>
        <taxon>Insecta</taxon>
        <taxon>Pterygota</taxon>
        <taxon>Neoptera</taxon>
        <taxon>Endopterygota</taxon>
        <taxon>Coleoptera</taxon>
        <taxon>Polyphaga</taxon>
        <taxon>Cucujiformia</taxon>
        <taxon>Chrysomeloidea</taxon>
        <taxon>Chrysomelidae</taxon>
        <taxon>Bruchinae</taxon>
        <taxon>Bruchini</taxon>
        <taxon>Callosobruchus</taxon>
    </lineage>
</organism>
<keyword evidence="2" id="KW-0472">Membrane</keyword>
<gene>
    <name evidence="3" type="ORF">CALMAC_LOCUS10036</name>
</gene>
<dbReference type="InterPro" id="IPR050327">
    <property type="entry name" value="Proton-linked_MCT"/>
</dbReference>
<dbReference type="SUPFAM" id="SSF103473">
    <property type="entry name" value="MFS general substrate transporter"/>
    <property type="match status" value="1"/>
</dbReference>
<keyword evidence="2" id="KW-1133">Transmembrane helix</keyword>
<dbReference type="GO" id="GO:0008028">
    <property type="term" value="F:monocarboxylic acid transmembrane transporter activity"/>
    <property type="evidence" value="ECO:0007669"/>
    <property type="project" value="TreeGrafter"/>
</dbReference>
<accession>A0A653CL86</accession>
<feature type="transmembrane region" description="Helical" evidence="2">
    <location>
        <begin position="174"/>
        <end position="197"/>
    </location>
</feature>
<sequence length="634" mass="69749">MLDDATSTLTVSPVSTETSYSIYKTSQPKQESEYQETFMTIPPDGGWGWVVVFGAFVCFMVVDGAYCSFGIFLVVMTEELNCSKSEFSISAAIGTGIFCLSGPLAASLVNSYGYRIVGIAGSILAIMALLATSVAQSVHLVYFTYGVLGGFAFGLIYMPAVIAVGFYFEKWRGIATGVATCGAGFGGVVMPIMYSFILERVGWRQTFRILAVMLVLVAICVMLFKPIAPTQLRMMKTNIIQSSNFFTTYHNRMYPTLSEVTEVPTITLLQPRRLNKSSEVMIMSYPSASLKSKAKEDDDIPEDRPAEPLALAPVNEPSEPEYRRSKDRASNQKNVTTLFVSKKKYGKIPLHETKTVFGSTMRPMYRDDIFYDSSLNFLQRYRRTEQVSLKSGKSAVEYHMSVTRVATSKDIHEGRCTLCTEAVKRTLATMLDYKLLKSPSFILIALNASFLCLGFFSIYIFLKDRAEQKGIPVDVAVWLISIVGISNTVGRILCGLVAMCRKVNSCLLSALCLIIGGSTIIASEHLNTTAGQIVFAVVFGCFVACIPSLRTIIIVDTLGLHKLTNAIGLILMFQGVASLIGIYAAGLLRDITGNYKWSFYVSGICIIMAGTFFIPLTRIAKWEQGQSPGFKQTE</sequence>
<dbReference type="OrthoDB" id="6509908at2759"/>
<evidence type="ECO:0000256" key="1">
    <source>
        <dbReference type="SAM" id="MobiDB-lite"/>
    </source>
</evidence>
<dbReference type="InterPro" id="IPR036259">
    <property type="entry name" value="MFS_trans_sf"/>
</dbReference>
<feature type="transmembrane region" description="Helical" evidence="2">
    <location>
        <begin position="112"/>
        <end position="130"/>
    </location>
</feature>
<dbReference type="InterPro" id="IPR011701">
    <property type="entry name" value="MFS"/>
</dbReference>
<feature type="transmembrane region" description="Helical" evidence="2">
    <location>
        <begin position="209"/>
        <end position="228"/>
    </location>
</feature>
<evidence type="ECO:0000256" key="2">
    <source>
        <dbReference type="SAM" id="Phobius"/>
    </source>
</evidence>
<evidence type="ECO:0000313" key="3">
    <source>
        <dbReference type="EMBL" id="VEN48674.1"/>
    </source>
</evidence>
<keyword evidence="2" id="KW-0812">Transmembrane</keyword>
<evidence type="ECO:0008006" key="5">
    <source>
        <dbReference type="Google" id="ProtNLM"/>
    </source>
</evidence>
<dbReference type="Pfam" id="PF07690">
    <property type="entry name" value="MFS_1"/>
    <property type="match status" value="2"/>
</dbReference>
<dbReference type="EMBL" id="CAACVG010008140">
    <property type="protein sequence ID" value="VEN48674.1"/>
    <property type="molecule type" value="Genomic_DNA"/>
</dbReference>
<feature type="transmembrane region" description="Helical" evidence="2">
    <location>
        <begin position="597"/>
        <end position="616"/>
    </location>
</feature>
<protein>
    <recommendedName>
        <fullName evidence="5">Major facilitator superfamily (MFS) profile domain-containing protein</fullName>
    </recommendedName>
</protein>
<proteinExistence type="predicted"/>